<evidence type="ECO:0000256" key="1">
    <source>
        <dbReference type="ARBA" id="ARBA00004141"/>
    </source>
</evidence>
<keyword evidence="12" id="KW-1185">Reference proteome</keyword>
<evidence type="ECO:0000256" key="6">
    <source>
        <dbReference type="ARBA" id="ARBA00022989"/>
    </source>
</evidence>
<dbReference type="PANTHER" id="PTHR45667">
    <property type="entry name" value="S-ADENOSYLMETHIONINE MITOCHONDRIAL CARRIER PROTEIN"/>
    <property type="match status" value="1"/>
</dbReference>
<evidence type="ECO:0000256" key="8">
    <source>
        <dbReference type="PROSITE-ProRule" id="PRU00282"/>
    </source>
</evidence>
<comment type="similarity">
    <text evidence="2 9">Belongs to the mitochondrial carrier (TC 2.A.29) family.</text>
</comment>
<keyword evidence="7 8" id="KW-0472">Membrane</keyword>
<dbReference type="VEuPathDB" id="ToxoDB:EBH_0015110"/>
<sequence>MILSQDEAVALAAGASTGIIADLSLFPLDFLKTHAQGNNVAGVTAAAAAQAAAAAAPAAAVSAAGAPAAVAGLPQTACAAARAEKGASLGARWESPPATSFTATVSGAAGMAAGAVAAVVTTPMDVVKTRLMTQTPGTRHMRCLWVALGGGIFLGGYDAFSGAALTAAAAAAAAITTAAAAAQTEQTD</sequence>
<dbReference type="Gene3D" id="1.50.40.10">
    <property type="entry name" value="Mitochondrial carrier domain"/>
    <property type="match status" value="1"/>
</dbReference>
<evidence type="ECO:0000256" key="7">
    <source>
        <dbReference type="ARBA" id="ARBA00023136"/>
    </source>
</evidence>
<evidence type="ECO:0000256" key="10">
    <source>
        <dbReference type="SAM" id="Phobius"/>
    </source>
</evidence>
<organism evidence="11 12">
    <name type="scientific">Eimeria brunetti</name>
    <dbReference type="NCBI Taxonomy" id="51314"/>
    <lineage>
        <taxon>Eukaryota</taxon>
        <taxon>Sar</taxon>
        <taxon>Alveolata</taxon>
        <taxon>Apicomplexa</taxon>
        <taxon>Conoidasida</taxon>
        <taxon>Coccidia</taxon>
        <taxon>Eucoccidiorida</taxon>
        <taxon>Eimeriorina</taxon>
        <taxon>Eimeriidae</taxon>
        <taxon>Eimeria</taxon>
    </lineage>
</organism>
<dbReference type="InterPro" id="IPR023395">
    <property type="entry name" value="MCP_dom_sf"/>
</dbReference>
<feature type="transmembrane region" description="Helical" evidence="10">
    <location>
        <begin position="98"/>
        <end position="120"/>
    </location>
</feature>
<keyword evidence="6 10" id="KW-1133">Transmembrane helix</keyword>
<feature type="transmembrane region" description="Helical" evidence="10">
    <location>
        <begin position="141"/>
        <end position="157"/>
    </location>
</feature>
<dbReference type="Pfam" id="PF00153">
    <property type="entry name" value="Mito_carr"/>
    <property type="match status" value="1"/>
</dbReference>
<keyword evidence="5" id="KW-0677">Repeat</keyword>
<evidence type="ECO:0000313" key="11">
    <source>
        <dbReference type="EMBL" id="CDJ47207.1"/>
    </source>
</evidence>
<keyword evidence="4 8" id="KW-0812">Transmembrane</keyword>
<dbReference type="OrthoDB" id="276989at2759"/>
<evidence type="ECO:0000256" key="5">
    <source>
        <dbReference type="ARBA" id="ARBA00022737"/>
    </source>
</evidence>
<dbReference type="SUPFAM" id="SSF103506">
    <property type="entry name" value="Mitochondrial carrier"/>
    <property type="match status" value="1"/>
</dbReference>
<dbReference type="InterPro" id="IPR018108">
    <property type="entry name" value="MCP_transmembrane"/>
</dbReference>
<evidence type="ECO:0000256" key="2">
    <source>
        <dbReference type="ARBA" id="ARBA00006375"/>
    </source>
</evidence>
<dbReference type="PROSITE" id="PS50920">
    <property type="entry name" value="SOLCAR"/>
    <property type="match status" value="1"/>
</dbReference>
<dbReference type="Proteomes" id="UP000030750">
    <property type="component" value="Unassembled WGS sequence"/>
</dbReference>
<name>U6L9U3_9EIME</name>
<feature type="repeat" description="Solcar" evidence="8">
    <location>
        <begin position="101"/>
        <end position="184"/>
    </location>
</feature>
<dbReference type="AlphaFoldDB" id="U6L9U3"/>
<gene>
    <name evidence="11" type="ORF">EBH_0015110</name>
</gene>
<evidence type="ECO:0000256" key="3">
    <source>
        <dbReference type="ARBA" id="ARBA00022448"/>
    </source>
</evidence>
<dbReference type="GO" id="GO:0016020">
    <property type="term" value="C:membrane"/>
    <property type="evidence" value="ECO:0007669"/>
    <property type="project" value="UniProtKB-SubCell"/>
</dbReference>
<dbReference type="EMBL" id="HG710646">
    <property type="protein sequence ID" value="CDJ47207.1"/>
    <property type="molecule type" value="Genomic_DNA"/>
</dbReference>
<accession>U6L9U3</accession>
<keyword evidence="3 9" id="KW-0813">Transport</keyword>
<evidence type="ECO:0000313" key="12">
    <source>
        <dbReference type="Proteomes" id="UP000030750"/>
    </source>
</evidence>
<protein>
    <submittedName>
        <fullName evidence="11">Mitochondrial carrier domain-containing protein, putative</fullName>
    </submittedName>
</protein>
<comment type="subcellular location">
    <subcellularLocation>
        <location evidence="1">Membrane</location>
        <topology evidence="1">Multi-pass membrane protein</topology>
    </subcellularLocation>
</comment>
<proteinExistence type="inferred from homology"/>
<evidence type="ECO:0000256" key="4">
    <source>
        <dbReference type="ARBA" id="ARBA00022692"/>
    </source>
</evidence>
<reference evidence="11" key="1">
    <citation type="submission" date="2013-10" db="EMBL/GenBank/DDBJ databases">
        <title>Genomic analysis of the causative agents of coccidiosis in chickens.</title>
        <authorList>
            <person name="Reid A.J."/>
            <person name="Blake D."/>
            <person name="Billington K."/>
            <person name="Browne H."/>
            <person name="Dunn M."/>
            <person name="Hung S."/>
            <person name="Kawahara F."/>
            <person name="Miranda-Saavedra D."/>
            <person name="Mourier T."/>
            <person name="Nagra H."/>
            <person name="Otto T.D."/>
            <person name="Rawlings N."/>
            <person name="Sanchez A."/>
            <person name="Sanders M."/>
            <person name="Subramaniam C."/>
            <person name="Tay Y."/>
            <person name="Dear P."/>
            <person name="Doerig C."/>
            <person name="Gruber A."/>
            <person name="Parkinson J."/>
            <person name="Shirley M."/>
            <person name="Wan K.L."/>
            <person name="Berriman M."/>
            <person name="Tomley F."/>
            <person name="Pain A."/>
        </authorList>
    </citation>
    <scope>NUCLEOTIDE SEQUENCE [LARGE SCALE GENOMIC DNA]</scope>
    <source>
        <strain evidence="11">Houghton</strain>
    </source>
</reference>
<evidence type="ECO:0000256" key="9">
    <source>
        <dbReference type="RuleBase" id="RU000488"/>
    </source>
</evidence>
<reference evidence="11" key="2">
    <citation type="submission" date="2013-10" db="EMBL/GenBank/DDBJ databases">
        <authorList>
            <person name="Aslett M."/>
        </authorList>
    </citation>
    <scope>NUCLEOTIDE SEQUENCE [LARGE SCALE GENOMIC DNA]</scope>
    <source>
        <strain evidence="11">Houghton</strain>
    </source>
</reference>